<evidence type="ECO:0000256" key="7">
    <source>
        <dbReference type="SAM" id="MobiDB-lite"/>
    </source>
</evidence>
<organism evidence="8 9">
    <name type="scientific">Candidatus Gottesmanbacteria bacterium GW2011_GWB1_49_7</name>
    <dbReference type="NCBI Taxonomy" id="1618448"/>
    <lineage>
        <taxon>Bacteria</taxon>
        <taxon>Candidatus Gottesmaniibacteriota</taxon>
    </lineage>
</organism>
<evidence type="ECO:0000313" key="8">
    <source>
        <dbReference type="EMBL" id="KKW11561.1"/>
    </source>
</evidence>
<evidence type="ECO:0000256" key="2">
    <source>
        <dbReference type="ARBA" id="ARBA00022980"/>
    </source>
</evidence>
<dbReference type="InterPro" id="IPR005706">
    <property type="entry name" value="Ribosomal_uS2_bac/mit/plastid"/>
</dbReference>
<evidence type="ECO:0000256" key="3">
    <source>
        <dbReference type="ARBA" id="ARBA00023274"/>
    </source>
</evidence>
<evidence type="ECO:0000256" key="1">
    <source>
        <dbReference type="ARBA" id="ARBA00006242"/>
    </source>
</evidence>
<reference evidence="8 9" key="1">
    <citation type="journal article" date="2015" name="Nature">
        <title>rRNA introns, odd ribosomes, and small enigmatic genomes across a large radiation of phyla.</title>
        <authorList>
            <person name="Brown C.T."/>
            <person name="Hug L.A."/>
            <person name="Thomas B.C."/>
            <person name="Sharon I."/>
            <person name="Castelle C.J."/>
            <person name="Singh A."/>
            <person name="Wilkins M.J."/>
            <person name="Williams K.H."/>
            <person name="Banfield J.F."/>
        </authorList>
    </citation>
    <scope>NUCLEOTIDE SEQUENCE [LARGE SCALE GENOMIC DNA]</scope>
</reference>
<comment type="caution">
    <text evidence="8">The sequence shown here is derived from an EMBL/GenBank/DDBJ whole genome shotgun (WGS) entry which is preliminary data.</text>
</comment>
<dbReference type="PROSITE" id="PS00963">
    <property type="entry name" value="RIBOSOMAL_S2_2"/>
    <property type="match status" value="1"/>
</dbReference>
<dbReference type="SUPFAM" id="SSF52313">
    <property type="entry name" value="Ribosomal protein S2"/>
    <property type="match status" value="1"/>
</dbReference>
<keyword evidence="2 5" id="KW-0689">Ribosomal protein</keyword>
<dbReference type="InterPro" id="IPR001865">
    <property type="entry name" value="Ribosomal_uS2"/>
</dbReference>
<dbReference type="EMBL" id="LCQD01000016">
    <property type="protein sequence ID" value="KKW11561.1"/>
    <property type="molecule type" value="Genomic_DNA"/>
</dbReference>
<feature type="region of interest" description="Disordered" evidence="7">
    <location>
        <begin position="234"/>
        <end position="257"/>
    </location>
</feature>
<dbReference type="AlphaFoldDB" id="A0A0G1VYL4"/>
<dbReference type="PATRIC" id="fig|1618448.3.peg.706"/>
<name>A0A0G1VYL4_9BACT</name>
<evidence type="ECO:0000256" key="5">
    <source>
        <dbReference type="HAMAP-Rule" id="MF_00291"/>
    </source>
</evidence>
<dbReference type="Proteomes" id="UP000034588">
    <property type="component" value="Unassembled WGS sequence"/>
</dbReference>
<dbReference type="PANTHER" id="PTHR12534">
    <property type="entry name" value="30S RIBOSOMAL PROTEIN S2 PROKARYOTIC AND ORGANELLAR"/>
    <property type="match status" value="1"/>
</dbReference>
<dbReference type="InterPro" id="IPR018130">
    <property type="entry name" value="Ribosomal_uS2_CS"/>
</dbReference>
<evidence type="ECO:0000256" key="6">
    <source>
        <dbReference type="RuleBase" id="RU003631"/>
    </source>
</evidence>
<dbReference type="HAMAP" id="MF_00291_B">
    <property type="entry name" value="Ribosomal_uS2_B"/>
    <property type="match status" value="1"/>
</dbReference>
<comment type="similarity">
    <text evidence="1 5 6">Belongs to the universal ribosomal protein uS2 family.</text>
</comment>
<proteinExistence type="inferred from homology"/>
<gene>
    <name evidence="5" type="primary">rpsB</name>
    <name evidence="8" type="ORF">UY48_C0016G0008</name>
</gene>
<accession>A0A0G1VYL4</accession>
<dbReference type="PRINTS" id="PR00395">
    <property type="entry name" value="RIBOSOMALS2"/>
</dbReference>
<dbReference type="NCBIfam" id="TIGR01011">
    <property type="entry name" value="rpsB_bact"/>
    <property type="match status" value="1"/>
</dbReference>
<dbReference type="CDD" id="cd01425">
    <property type="entry name" value="RPS2"/>
    <property type="match status" value="1"/>
</dbReference>
<sequence>MDTITLQTLLEAGCHFGHKAERWNPKAGQFIYTKKDGIHIIDLAKTKAGLEAAAAFIKETVSSGREVIFVGTKRQAAGVVKEEATGVGAPYFVERWIGGFLTNWDQIKKNIQKIISMDADRASGAWKKFPKHEQVKMGRYLDRIKIYYAGVLSIKDIPGALVVVDIKKEEPAVREGKRRGVPVVGIVDTNADPTMVDWVIPANDDAVGSIQCIIHYLAASYKEGKAVWEKANKEVAPATPKVEEKKEEVDNKPKIRK</sequence>
<dbReference type="GO" id="GO:0003735">
    <property type="term" value="F:structural constituent of ribosome"/>
    <property type="evidence" value="ECO:0007669"/>
    <property type="project" value="InterPro"/>
</dbReference>
<dbReference type="GO" id="GO:0022627">
    <property type="term" value="C:cytosolic small ribosomal subunit"/>
    <property type="evidence" value="ECO:0007669"/>
    <property type="project" value="TreeGrafter"/>
</dbReference>
<keyword evidence="3 5" id="KW-0687">Ribonucleoprotein</keyword>
<protein>
    <recommendedName>
        <fullName evidence="4 5">Small ribosomal subunit protein uS2</fullName>
    </recommendedName>
</protein>
<dbReference type="Gene3D" id="1.10.287.610">
    <property type="entry name" value="Helix hairpin bin"/>
    <property type="match status" value="1"/>
</dbReference>
<dbReference type="PANTHER" id="PTHR12534:SF0">
    <property type="entry name" value="SMALL RIBOSOMAL SUBUNIT PROTEIN US2M"/>
    <property type="match status" value="1"/>
</dbReference>
<dbReference type="Gene3D" id="3.40.50.10490">
    <property type="entry name" value="Glucose-6-phosphate isomerase like protein, domain 1"/>
    <property type="match status" value="1"/>
</dbReference>
<dbReference type="InterPro" id="IPR023591">
    <property type="entry name" value="Ribosomal_uS2_flav_dom_sf"/>
</dbReference>
<evidence type="ECO:0000313" key="9">
    <source>
        <dbReference type="Proteomes" id="UP000034588"/>
    </source>
</evidence>
<dbReference type="GO" id="GO:0006412">
    <property type="term" value="P:translation"/>
    <property type="evidence" value="ECO:0007669"/>
    <property type="project" value="UniProtKB-UniRule"/>
</dbReference>
<dbReference type="Pfam" id="PF00318">
    <property type="entry name" value="Ribosomal_S2"/>
    <property type="match status" value="1"/>
</dbReference>
<feature type="compositionally biased region" description="Basic and acidic residues" evidence="7">
    <location>
        <begin position="241"/>
        <end position="257"/>
    </location>
</feature>
<evidence type="ECO:0000256" key="4">
    <source>
        <dbReference type="ARBA" id="ARBA00035256"/>
    </source>
</evidence>